<evidence type="ECO:0000256" key="1">
    <source>
        <dbReference type="SAM" id="MobiDB-lite"/>
    </source>
</evidence>
<evidence type="ECO:0000313" key="2">
    <source>
        <dbReference type="EMBL" id="KAF2275657.1"/>
    </source>
</evidence>
<dbReference type="Proteomes" id="UP000800097">
    <property type="component" value="Unassembled WGS sequence"/>
</dbReference>
<dbReference type="GO" id="GO:0042790">
    <property type="term" value="P:nucleolar large rRNA transcription by RNA polymerase I"/>
    <property type="evidence" value="ECO:0007669"/>
    <property type="project" value="TreeGrafter"/>
</dbReference>
<reference evidence="2" key="1">
    <citation type="journal article" date="2020" name="Stud. Mycol.">
        <title>101 Dothideomycetes genomes: a test case for predicting lifestyles and emergence of pathogens.</title>
        <authorList>
            <person name="Haridas S."/>
            <person name="Albert R."/>
            <person name="Binder M."/>
            <person name="Bloem J."/>
            <person name="Labutti K."/>
            <person name="Salamov A."/>
            <person name="Andreopoulos B."/>
            <person name="Baker S."/>
            <person name="Barry K."/>
            <person name="Bills G."/>
            <person name="Bluhm B."/>
            <person name="Cannon C."/>
            <person name="Castanera R."/>
            <person name="Culley D."/>
            <person name="Daum C."/>
            <person name="Ezra D."/>
            <person name="Gonzalez J."/>
            <person name="Henrissat B."/>
            <person name="Kuo A."/>
            <person name="Liang C."/>
            <person name="Lipzen A."/>
            <person name="Lutzoni F."/>
            <person name="Magnuson J."/>
            <person name="Mondo S."/>
            <person name="Nolan M."/>
            <person name="Ohm R."/>
            <person name="Pangilinan J."/>
            <person name="Park H.-J."/>
            <person name="Ramirez L."/>
            <person name="Alfaro M."/>
            <person name="Sun H."/>
            <person name="Tritt A."/>
            <person name="Yoshinaga Y."/>
            <person name="Zwiers L.-H."/>
            <person name="Turgeon B."/>
            <person name="Goodwin S."/>
            <person name="Spatafora J."/>
            <person name="Crous P."/>
            <person name="Grigoriev I."/>
        </authorList>
    </citation>
    <scope>NUCLEOTIDE SEQUENCE</scope>
    <source>
        <strain evidence="2">CBS 379.55</strain>
    </source>
</reference>
<dbReference type="AlphaFoldDB" id="A0A6A6JH21"/>
<keyword evidence="3" id="KW-1185">Reference proteome</keyword>
<dbReference type="OrthoDB" id="2159786at2759"/>
<feature type="region of interest" description="Disordered" evidence="1">
    <location>
        <begin position="1"/>
        <end position="55"/>
    </location>
</feature>
<organism evidence="2 3">
    <name type="scientific">Westerdykella ornata</name>
    <dbReference type="NCBI Taxonomy" id="318751"/>
    <lineage>
        <taxon>Eukaryota</taxon>
        <taxon>Fungi</taxon>
        <taxon>Dikarya</taxon>
        <taxon>Ascomycota</taxon>
        <taxon>Pezizomycotina</taxon>
        <taxon>Dothideomycetes</taxon>
        <taxon>Pleosporomycetidae</taxon>
        <taxon>Pleosporales</taxon>
        <taxon>Sporormiaceae</taxon>
        <taxon>Westerdykella</taxon>
    </lineage>
</organism>
<dbReference type="PANTHER" id="PTHR28244">
    <property type="entry name" value="RNA POLYMERASE I-SPECIFIC TRANSCRIPTION INITIATION FACTOR RRN11"/>
    <property type="match status" value="1"/>
</dbReference>
<dbReference type="GO" id="GO:0017025">
    <property type="term" value="F:TBP-class protein binding"/>
    <property type="evidence" value="ECO:0007669"/>
    <property type="project" value="TreeGrafter"/>
</dbReference>
<dbReference type="PANTHER" id="PTHR28244:SF1">
    <property type="entry name" value="RNA POLYMERASE I-SPECIFIC TRANSCRIPTION INITIATION FACTOR RRN11"/>
    <property type="match status" value="1"/>
</dbReference>
<dbReference type="InterPro" id="IPR053029">
    <property type="entry name" value="RNA_pol_I-specific_init_factor"/>
</dbReference>
<dbReference type="GO" id="GO:0070860">
    <property type="term" value="C:RNA polymerase I core factor complex"/>
    <property type="evidence" value="ECO:0007669"/>
    <property type="project" value="TreeGrafter"/>
</dbReference>
<dbReference type="GO" id="GO:0001164">
    <property type="term" value="F:RNA polymerase I core promoter sequence-specific DNA binding"/>
    <property type="evidence" value="ECO:0007669"/>
    <property type="project" value="InterPro"/>
</dbReference>
<protein>
    <submittedName>
        <fullName evidence="2">Uncharacterized protein</fullName>
    </submittedName>
</protein>
<accession>A0A6A6JH21</accession>
<name>A0A6A6JH21_WESOR</name>
<dbReference type="EMBL" id="ML986496">
    <property type="protein sequence ID" value="KAF2275657.1"/>
    <property type="molecule type" value="Genomic_DNA"/>
</dbReference>
<dbReference type="Pfam" id="PF04090">
    <property type="entry name" value="Rrn11"/>
    <property type="match status" value="1"/>
</dbReference>
<evidence type="ECO:0000313" key="3">
    <source>
        <dbReference type="Proteomes" id="UP000800097"/>
    </source>
</evidence>
<dbReference type="GO" id="GO:0001181">
    <property type="term" value="F:RNA polymerase I general transcription initiation factor activity"/>
    <property type="evidence" value="ECO:0007669"/>
    <property type="project" value="InterPro"/>
</dbReference>
<proteinExistence type="predicted"/>
<dbReference type="InterPro" id="IPR007224">
    <property type="entry name" value="TIF_Rrn11"/>
</dbReference>
<sequence>MQLFAAQTRPGGKTTHSLRAGQHLQSKRKRDEDDWDDEHEIDGRSPSLDAVSYSSSHAHKTAQLRVAGLLPENAAEIPPTPFPHAPARTPSHPLNASKLWKGLAELDPPLFAVNATSNSSFVGGVSEPLASRQKHLGLLSAVMHRCLLEGDFHRAGKAWGLILRTHIAGVPIDPRNHGRWGIGAEILLRRGHRPTQSKLDNNANEESSFGEESFSEEGFELAKEYYERLIIQHPHRKHITNVIDELTFYPAMFSLWIYEISEKSARMRRTFEESDQGMDDGITGLEERRAHRSAIIAYELQHARQITARLDQLIVSPPFDKSPDLLQLRGMLALWIGDLILKSDEPHHDNGSWDNLLFDEDLSMESTDPGRERLQRLIDSRREYRQAMDSFVRAQVNGRGLGDVLANTEERILDLSRKIAKFEPE</sequence>
<dbReference type="GeneID" id="54556175"/>
<gene>
    <name evidence="2" type="ORF">EI97DRAFT_67867</name>
</gene>
<dbReference type="RefSeq" id="XP_033653196.1">
    <property type="nucleotide sequence ID" value="XM_033803000.1"/>
</dbReference>